<keyword evidence="2" id="KW-1185">Reference proteome</keyword>
<evidence type="ECO:0000313" key="2">
    <source>
        <dbReference type="Proteomes" id="UP001060085"/>
    </source>
</evidence>
<comment type="caution">
    <text evidence="1">The sequence shown here is derived from an EMBL/GenBank/DDBJ whole genome shotgun (WGS) entry which is preliminary data.</text>
</comment>
<accession>A0ACB9ZLC1</accession>
<evidence type="ECO:0000313" key="1">
    <source>
        <dbReference type="EMBL" id="KAI5648487.1"/>
    </source>
</evidence>
<sequence length="257" mass="29249">MSMPRSRSVRTTSLRDPDTRFTDSEKIEGAGSWEALEWTKIDPVTRSVPHGIQHLLLQAEHVIVEGYGVVLINTDEAGTLFITNFRLLFLSEGSRNIIALGTIPLATIEKFSKIVMKFPAAPRQADKAPRSADKTPSRRLLQVIGKDMRIIVFGFRPRTKQRRAVYDALLRWTRPLRIWDLYAFASGPSRFSNTNPKVRLLNEYFRLLGLRSHATTRMIEDGSFTLSNEHWRISSLNSSYALCGTYPFALLIPKSIR</sequence>
<dbReference type="Proteomes" id="UP001060085">
    <property type="component" value="Linkage Group LG08"/>
</dbReference>
<dbReference type="EMBL" id="CM044708">
    <property type="protein sequence ID" value="KAI5648487.1"/>
    <property type="molecule type" value="Genomic_DNA"/>
</dbReference>
<reference evidence="2" key="1">
    <citation type="journal article" date="2023" name="Nat. Plants">
        <title>Single-cell RNA sequencing provides a high-resolution roadmap for understanding the multicellular compartmentation of specialized metabolism.</title>
        <authorList>
            <person name="Sun S."/>
            <person name="Shen X."/>
            <person name="Li Y."/>
            <person name="Li Y."/>
            <person name="Wang S."/>
            <person name="Li R."/>
            <person name="Zhang H."/>
            <person name="Shen G."/>
            <person name="Guo B."/>
            <person name="Wei J."/>
            <person name="Xu J."/>
            <person name="St-Pierre B."/>
            <person name="Chen S."/>
            <person name="Sun C."/>
        </authorList>
    </citation>
    <scope>NUCLEOTIDE SEQUENCE [LARGE SCALE GENOMIC DNA]</scope>
</reference>
<name>A0ACB9ZLC1_CATRO</name>
<organism evidence="1 2">
    <name type="scientific">Catharanthus roseus</name>
    <name type="common">Madagascar periwinkle</name>
    <name type="synonym">Vinca rosea</name>
    <dbReference type="NCBI Taxonomy" id="4058"/>
    <lineage>
        <taxon>Eukaryota</taxon>
        <taxon>Viridiplantae</taxon>
        <taxon>Streptophyta</taxon>
        <taxon>Embryophyta</taxon>
        <taxon>Tracheophyta</taxon>
        <taxon>Spermatophyta</taxon>
        <taxon>Magnoliopsida</taxon>
        <taxon>eudicotyledons</taxon>
        <taxon>Gunneridae</taxon>
        <taxon>Pentapetalae</taxon>
        <taxon>asterids</taxon>
        <taxon>lamiids</taxon>
        <taxon>Gentianales</taxon>
        <taxon>Apocynaceae</taxon>
        <taxon>Rauvolfioideae</taxon>
        <taxon>Vinceae</taxon>
        <taxon>Catharanthinae</taxon>
        <taxon>Catharanthus</taxon>
    </lineage>
</organism>
<protein>
    <submittedName>
        <fullName evidence="1">Uncharacterized protein</fullName>
    </submittedName>
</protein>
<proteinExistence type="predicted"/>
<gene>
    <name evidence="1" type="ORF">M9H77_34492</name>
</gene>